<feature type="compositionally biased region" description="Basic and acidic residues" evidence="1">
    <location>
        <begin position="1"/>
        <end position="11"/>
    </location>
</feature>
<name>W9QMF2_9ROSA</name>
<evidence type="ECO:0000256" key="1">
    <source>
        <dbReference type="SAM" id="MobiDB-lite"/>
    </source>
</evidence>
<sequence length="184" mass="19918">MSQKRNSENFPRKKHKQNFKQNLIYLHDTNNGPTITREVPDTSDDISSVEEGLGVGRHEHEEADGRHGEGPGKKAGDGGPHEEIAQEALDRPGEEHRPGPTGGGGGVEEARKEAAVGADVLEDGDGVESGLVVALGGLERVGVDGEGVEGAARALDPYARRRRCPFAVEEIFCHFWFLGFWVLE</sequence>
<feature type="region of interest" description="Disordered" evidence="1">
    <location>
        <begin position="1"/>
        <end position="111"/>
    </location>
</feature>
<dbReference type="EMBL" id="KE343813">
    <property type="protein sequence ID" value="EXB42057.1"/>
    <property type="molecule type" value="Genomic_DNA"/>
</dbReference>
<dbReference type="Proteomes" id="UP000030645">
    <property type="component" value="Unassembled WGS sequence"/>
</dbReference>
<organism evidence="2 3">
    <name type="scientific">Morus notabilis</name>
    <dbReference type="NCBI Taxonomy" id="981085"/>
    <lineage>
        <taxon>Eukaryota</taxon>
        <taxon>Viridiplantae</taxon>
        <taxon>Streptophyta</taxon>
        <taxon>Embryophyta</taxon>
        <taxon>Tracheophyta</taxon>
        <taxon>Spermatophyta</taxon>
        <taxon>Magnoliopsida</taxon>
        <taxon>eudicotyledons</taxon>
        <taxon>Gunneridae</taxon>
        <taxon>Pentapetalae</taxon>
        <taxon>rosids</taxon>
        <taxon>fabids</taxon>
        <taxon>Rosales</taxon>
        <taxon>Moraceae</taxon>
        <taxon>Moreae</taxon>
        <taxon>Morus</taxon>
    </lineage>
</organism>
<dbReference type="eggNOG" id="ENOG502T2DP">
    <property type="taxonomic scope" value="Eukaryota"/>
</dbReference>
<feature type="compositionally biased region" description="Basic and acidic residues" evidence="1">
    <location>
        <begin position="56"/>
        <end position="98"/>
    </location>
</feature>
<accession>W9QMF2</accession>
<reference evidence="3" key="1">
    <citation type="submission" date="2013-01" db="EMBL/GenBank/DDBJ databases">
        <title>Draft Genome Sequence of a Mulberry Tree, Morus notabilis C.K. Schneid.</title>
        <authorList>
            <person name="He N."/>
            <person name="Zhao S."/>
        </authorList>
    </citation>
    <scope>NUCLEOTIDE SEQUENCE</scope>
</reference>
<keyword evidence="3" id="KW-1185">Reference proteome</keyword>
<proteinExistence type="predicted"/>
<evidence type="ECO:0000313" key="2">
    <source>
        <dbReference type="EMBL" id="EXB42057.1"/>
    </source>
</evidence>
<evidence type="ECO:0000313" key="3">
    <source>
        <dbReference type="Proteomes" id="UP000030645"/>
    </source>
</evidence>
<protein>
    <submittedName>
        <fullName evidence="2">Uncharacterized protein</fullName>
    </submittedName>
</protein>
<dbReference type="AlphaFoldDB" id="W9QMF2"/>
<gene>
    <name evidence="2" type="ORF">L484_006403</name>
</gene>